<sequence length="107" mass="11867">MCVLELNGRLSTDKQNADNLFSSYFSSINTSEITSFVAYLHYVVFSPLVQTSLNKGASGFVEPPISWFNSFLLNRQHWVKVFGIKSNVFPSTPGVPQGGHLSPKVLK</sequence>
<keyword evidence="2" id="KW-1185">Reference proteome</keyword>
<proteinExistence type="predicted"/>
<reference evidence="1 2" key="1">
    <citation type="submission" date="2019-08" db="EMBL/GenBank/DDBJ databases">
        <title>Whole genome of Aphis craccivora.</title>
        <authorList>
            <person name="Voronova N.V."/>
            <person name="Shulinski R.S."/>
            <person name="Bandarenka Y.V."/>
            <person name="Zhorov D.G."/>
            <person name="Warner D."/>
        </authorList>
    </citation>
    <scope>NUCLEOTIDE SEQUENCE [LARGE SCALE GENOMIC DNA]</scope>
    <source>
        <strain evidence="1">180601</strain>
        <tissue evidence="1">Whole Body</tissue>
    </source>
</reference>
<accession>A0A6G0ZQV2</accession>
<evidence type="ECO:0000313" key="2">
    <source>
        <dbReference type="Proteomes" id="UP000478052"/>
    </source>
</evidence>
<protein>
    <recommendedName>
        <fullName evidence="3">Reverse transcriptase domain-containing protein</fullName>
    </recommendedName>
</protein>
<dbReference type="EMBL" id="VUJU01000036">
    <property type="protein sequence ID" value="KAF0773710.1"/>
    <property type="molecule type" value="Genomic_DNA"/>
</dbReference>
<comment type="caution">
    <text evidence="1">The sequence shown here is derived from an EMBL/GenBank/DDBJ whole genome shotgun (WGS) entry which is preliminary data.</text>
</comment>
<evidence type="ECO:0008006" key="3">
    <source>
        <dbReference type="Google" id="ProtNLM"/>
    </source>
</evidence>
<name>A0A6G0ZQV2_APHCR</name>
<gene>
    <name evidence="1" type="ORF">FWK35_00000660</name>
</gene>
<evidence type="ECO:0000313" key="1">
    <source>
        <dbReference type="EMBL" id="KAF0773710.1"/>
    </source>
</evidence>
<dbReference type="AlphaFoldDB" id="A0A6G0ZQV2"/>
<organism evidence="1 2">
    <name type="scientific">Aphis craccivora</name>
    <name type="common">Cowpea aphid</name>
    <dbReference type="NCBI Taxonomy" id="307492"/>
    <lineage>
        <taxon>Eukaryota</taxon>
        <taxon>Metazoa</taxon>
        <taxon>Ecdysozoa</taxon>
        <taxon>Arthropoda</taxon>
        <taxon>Hexapoda</taxon>
        <taxon>Insecta</taxon>
        <taxon>Pterygota</taxon>
        <taxon>Neoptera</taxon>
        <taxon>Paraneoptera</taxon>
        <taxon>Hemiptera</taxon>
        <taxon>Sternorrhyncha</taxon>
        <taxon>Aphidomorpha</taxon>
        <taxon>Aphidoidea</taxon>
        <taxon>Aphididae</taxon>
        <taxon>Aphidini</taxon>
        <taxon>Aphis</taxon>
        <taxon>Aphis</taxon>
    </lineage>
</organism>
<dbReference type="Proteomes" id="UP000478052">
    <property type="component" value="Unassembled WGS sequence"/>
</dbReference>